<dbReference type="GO" id="GO:0005615">
    <property type="term" value="C:extracellular space"/>
    <property type="evidence" value="ECO:0007669"/>
    <property type="project" value="TreeGrafter"/>
</dbReference>
<sequence length="1624" mass="179541">MDWKWVLLLPHILSFYITLGSEVIVQVNTKKWIYYVPERFLSLTVDPLTLAAASPLTQESYNMAKGLSPSFVRIGGIGTNALIFGKEFMVNSSTVSESQWDSVNDFARGTGLDIIASLNPSIQVQGVWDSQNSLELISYSNKKRHSVAWQLGYDVRGYNASGAEIGRDLVRLAKILDGFPKYAGSPVFGPDISSVSGAKQIHFVKDLLTNAGNSLGSIILQPKFMNDGEPEDPYDLIASMTSELDTYVWNKEVRVGKAVPKKPVWIAEPTASKGSFSDAVKFVKRIGAAARMGTQIYMRQAGAVSLKSPTPEFWFSLLYKNLVGQGVLDNKIISQNQSDVHMFAHCTASVPQEKSVLDSDWNYEKGAVTLFGVNESPSPVKLVLKVTSKEEPLHIYVLTSGEKNARGKNPTLLNGQELMLSPTWDLPVLSPKVKRPSKSASVTLPGESIFFVVMPDSKIRTCSVPPLVTPDLNLSELSKRLRLGPPKKAETLEEEQEIEPSEDLMSEGVYVTFVKKKRHDVEAKNNNNARLDNIGKSLMQTIISKLAPKKIEVKTSKPVNEEEMPVYITFNENSFLNKLAEGVKEELKGEDQLEFDAKKDKYAPITAAMTNARLEESSAKSESVSVEPDVIKIEPVVETSNIPDTEPEKSVSRMRRSSNEDPLPGSSSPKGEKPLKIEVTTNEPKKTNAAVKEDVGGGTHNLENVSAIPDVDPGKMDDKTRSARHIGDGTEEESDDLNAQQSSDDAKKVVVEEVMSGKEKDFDDAEDIKNKTLALVKIVQETEKVENISESPESVMVPPEASEQKLEEIMMETAKSKSEPEPDSDNAPKEARSSPDDVDVSKDKIPPSSATVEPPVESGLSLSSGYSRVSGLAQLGAPNSVSDTSQIQIITEQQPKVPVVTNGNPPEGQQSSGSQVVNNPIIVLPEPQQQQPQMVPISSQTRDNHIIKIPLPTPPNNNQPHGIFSVQSVGNPAPPFYNEQKEMAINNILSKIVNEEDSKPSLVSPNHDVKPGVTEGGQLVAVPLPGNDAILMAPEDVKILNHQEASEGVKTLENGDPPIELPNGEDVPKMVLPRQVSTLKTLRISVTPASQTATLSAPAEQTATSTPAGPVSPFKSSLDSKNSLKTNQIREPLKAPSPEELRERFKSLREKMLELRSQYVAAREKRLEDIKKQVASKGPLPGSEGDDPIKSSIKRREAELREWFKKFDKRETQTGAVVVPIDEKIDEKPRPRRLSLFTNDEGLDMATFFEEEPPENFNYKRSPEMSSQNRYQHLIYPPDLSKIGPSGKRIFPLDSKTHGIVYNNKIYPAKLFSYIDQRDLENTQNKQGGPADGVPTIEDSKFDGQTKDFRTSMEIPKSRERIAFVPRDAFLREMKSDFIPVIILPPDDAESGKTEDSSPVRAKRSTLGSLEDQFHQLKEELLPKISSWIKDLSDKAPWKRDLERSGRNRRSVEDFVRTNDLRSLLIPKIPRRTDNVKEIEELVVNNIDKGEDEMYAAAKKYGGLAEKIGDEVLKEQLPKQKSDDQPDDAGYCEEIGTSKESVIRDPFEKSDTISTSAERNRTSAETELEDESGESRKIDENVLKRPVSSSNSFEESMIASVIAEKINDFLTSVKNFLGISPTDR</sequence>
<organism evidence="2">
    <name type="scientific">Lygus hesperus</name>
    <name type="common">Western plant bug</name>
    <dbReference type="NCBI Taxonomy" id="30085"/>
    <lineage>
        <taxon>Eukaryota</taxon>
        <taxon>Metazoa</taxon>
        <taxon>Ecdysozoa</taxon>
        <taxon>Arthropoda</taxon>
        <taxon>Hexapoda</taxon>
        <taxon>Insecta</taxon>
        <taxon>Pterygota</taxon>
        <taxon>Neoptera</taxon>
        <taxon>Paraneoptera</taxon>
        <taxon>Hemiptera</taxon>
        <taxon>Heteroptera</taxon>
        <taxon>Panheteroptera</taxon>
        <taxon>Cimicomorpha</taxon>
        <taxon>Miridae</taxon>
        <taxon>Mirini</taxon>
        <taxon>Lygus</taxon>
    </lineage>
</organism>
<feature type="compositionally biased region" description="Basic and acidic residues" evidence="1">
    <location>
        <begin position="683"/>
        <end position="695"/>
    </location>
</feature>
<feature type="region of interest" description="Disordered" evidence="1">
    <location>
        <begin position="1517"/>
        <end position="1591"/>
    </location>
</feature>
<protein>
    <submittedName>
        <fullName evidence="2">Heparanase</fullName>
    </submittedName>
</protein>
<dbReference type="GO" id="GO:0031012">
    <property type="term" value="C:extracellular matrix"/>
    <property type="evidence" value="ECO:0007669"/>
    <property type="project" value="TreeGrafter"/>
</dbReference>
<dbReference type="PANTHER" id="PTHR46145:SF4">
    <property type="entry name" value="HEPARANASE"/>
    <property type="match status" value="1"/>
</dbReference>
<name>A0A146L7N6_LYGHE</name>
<feature type="compositionally biased region" description="Polar residues" evidence="1">
    <location>
        <begin position="901"/>
        <end position="914"/>
    </location>
</feature>
<feature type="compositionally biased region" description="Basic and acidic residues" evidence="1">
    <location>
        <begin position="1541"/>
        <end position="1551"/>
    </location>
</feature>
<feature type="region of interest" description="Disordered" evidence="1">
    <location>
        <begin position="1173"/>
        <end position="1192"/>
    </location>
</feature>
<feature type="compositionally biased region" description="Polar residues" evidence="1">
    <location>
        <begin position="1114"/>
        <end position="1129"/>
    </location>
</feature>
<feature type="compositionally biased region" description="Basic and acidic residues" evidence="1">
    <location>
        <begin position="802"/>
        <end position="845"/>
    </location>
</feature>
<proteinExistence type="predicted"/>
<feature type="region of interest" description="Disordered" evidence="1">
    <location>
        <begin position="1089"/>
        <end position="1141"/>
    </location>
</feature>
<dbReference type="EMBL" id="GDHC01014228">
    <property type="protein sequence ID" value="JAQ04401.1"/>
    <property type="molecule type" value="Transcribed_RNA"/>
</dbReference>
<evidence type="ECO:0000313" key="2">
    <source>
        <dbReference type="EMBL" id="JAQ04401.1"/>
    </source>
</evidence>
<feature type="region of interest" description="Disordered" evidence="1">
    <location>
        <begin position="783"/>
        <end position="864"/>
    </location>
</feature>
<feature type="region of interest" description="Disordered" evidence="1">
    <location>
        <begin position="635"/>
        <end position="748"/>
    </location>
</feature>
<dbReference type="InterPro" id="IPR017853">
    <property type="entry name" value="GH"/>
</dbReference>
<feature type="compositionally biased region" description="Basic and acidic residues" evidence="1">
    <location>
        <begin position="712"/>
        <end position="728"/>
    </location>
</feature>
<evidence type="ECO:0000256" key="1">
    <source>
        <dbReference type="SAM" id="MobiDB-lite"/>
    </source>
</evidence>
<dbReference type="SUPFAM" id="SSF51445">
    <property type="entry name" value="(Trans)glycosidases"/>
    <property type="match status" value="1"/>
</dbReference>
<accession>A0A146L7N6</accession>
<dbReference type="Gene3D" id="3.20.20.80">
    <property type="entry name" value="Glycosidases"/>
    <property type="match status" value="1"/>
</dbReference>
<feature type="compositionally biased region" description="Basic and acidic residues" evidence="1">
    <location>
        <begin position="1131"/>
        <end position="1141"/>
    </location>
</feature>
<feature type="region of interest" description="Disordered" evidence="1">
    <location>
        <begin position="1322"/>
        <end position="1343"/>
    </location>
</feature>
<dbReference type="PANTHER" id="PTHR46145">
    <property type="entry name" value="HEPARANASE"/>
    <property type="match status" value="1"/>
</dbReference>
<gene>
    <name evidence="2" type="primary">Hpse_0</name>
    <name evidence="2" type="ORF">g.83650</name>
</gene>
<feature type="region of interest" description="Disordered" evidence="1">
    <location>
        <begin position="894"/>
        <end position="914"/>
    </location>
</feature>
<feature type="compositionally biased region" description="Polar residues" evidence="1">
    <location>
        <begin position="1089"/>
        <end position="1107"/>
    </location>
</feature>
<reference evidence="2" key="1">
    <citation type="journal article" date="2016" name="Gigascience">
        <title>De novo construction of an expanded transcriptome assembly for the western tarnished plant bug, Lygus hesperus.</title>
        <authorList>
            <person name="Tassone E.E."/>
            <person name="Geib S.M."/>
            <person name="Hall B."/>
            <person name="Fabrick J.A."/>
            <person name="Brent C.S."/>
            <person name="Hull J.J."/>
        </authorList>
    </citation>
    <scope>NUCLEOTIDE SEQUENCE</scope>
</reference>
<feature type="compositionally biased region" description="Basic and acidic residues" evidence="1">
    <location>
        <begin position="1573"/>
        <end position="1583"/>
    </location>
</feature>